<evidence type="ECO:0000313" key="4">
    <source>
        <dbReference type="EMBL" id="RRK34862.1"/>
    </source>
</evidence>
<dbReference type="EMBL" id="RHJS01000002">
    <property type="protein sequence ID" value="RRK34862.1"/>
    <property type="molecule type" value="Genomic_DNA"/>
</dbReference>
<dbReference type="PROSITE" id="PS50977">
    <property type="entry name" value="HTH_TETR_2"/>
    <property type="match status" value="1"/>
</dbReference>
<dbReference type="InterPro" id="IPR001647">
    <property type="entry name" value="HTH_TetR"/>
</dbReference>
<dbReference type="PANTHER" id="PTHR43479">
    <property type="entry name" value="ACREF/ENVCD OPERON REPRESSOR-RELATED"/>
    <property type="match status" value="1"/>
</dbReference>
<dbReference type="PANTHER" id="PTHR43479:SF11">
    <property type="entry name" value="ACREF_ENVCD OPERON REPRESSOR-RELATED"/>
    <property type="match status" value="1"/>
</dbReference>
<dbReference type="Gene3D" id="1.10.357.10">
    <property type="entry name" value="Tetracycline Repressor, domain 2"/>
    <property type="match status" value="1"/>
</dbReference>
<keyword evidence="1 2" id="KW-0238">DNA-binding</keyword>
<dbReference type="PRINTS" id="PR00455">
    <property type="entry name" value="HTHTETR"/>
</dbReference>
<dbReference type="Proteomes" id="UP000274920">
    <property type="component" value="Unassembled WGS sequence"/>
</dbReference>
<dbReference type="PROSITE" id="PS01081">
    <property type="entry name" value="HTH_TETR_1"/>
    <property type="match status" value="1"/>
</dbReference>
<evidence type="ECO:0000313" key="5">
    <source>
        <dbReference type="Proteomes" id="UP000274920"/>
    </source>
</evidence>
<feature type="DNA-binding region" description="H-T-H motif" evidence="2">
    <location>
        <begin position="32"/>
        <end position="51"/>
    </location>
</feature>
<evidence type="ECO:0000259" key="3">
    <source>
        <dbReference type="PROSITE" id="PS50977"/>
    </source>
</evidence>
<dbReference type="InterPro" id="IPR009057">
    <property type="entry name" value="Homeodomain-like_sf"/>
</dbReference>
<dbReference type="SUPFAM" id="SSF46689">
    <property type="entry name" value="Homeodomain-like"/>
    <property type="match status" value="1"/>
</dbReference>
<name>A0A426DQE0_9FIRM</name>
<dbReference type="AlphaFoldDB" id="A0A426DQE0"/>
<feature type="domain" description="HTH tetR-type" evidence="3">
    <location>
        <begin position="9"/>
        <end position="69"/>
    </location>
</feature>
<protein>
    <submittedName>
        <fullName evidence="4">TetR/AcrR family transcriptional regulator</fullName>
    </submittedName>
</protein>
<accession>A0A426DQE0</accession>
<dbReference type="Pfam" id="PF00440">
    <property type="entry name" value="TetR_N"/>
    <property type="match status" value="1"/>
</dbReference>
<proteinExistence type="predicted"/>
<sequence length="210" mass="23850">MGKVEENKQLKLDALFSSAYDLFLSQGIVKTSIHDIVQKAGVAKGTFYLYFKDKYEIRDRLIAETARKLFLAAHEELQKADIPSFEDKMIFIVDYVIGKLEKNKPILRFISKNLSWGVFKQAVTKSEDDADLNAELSSMDYFQQLIQADPALRLRAPETMLFLIAELASSACYSTILENEPVSFEELKPDLYNAIRAIIRAHALPAPRLP</sequence>
<evidence type="ECO:0000256" key="1">
    <source>
        <dbReference type="ARBA" id="ARBA00023125"/>
    </source>
</evidence>
<reference evidence="4" key="1">
    <citation type="submission" date="2018-10" db="EMBL/GenBank/DDBJ databases">
        <title>Schaedlerella arabinophila gen. nov. sp. nov., isolated from the mouse intestinal tract and comparative analysis with the genome of the closely related altered Schaedler flora strain ASF502.</title>
        <authorList>
            <person name="Miyake S."/>
            <person name="Soh M."/>
            <person name="Seedorf H."/>
        </authorList>
    </citation>
    <scope>NUCLEOTIDE SEQUENCE [LARGE SCALE GENOMIC DNA]</scope>
    <source>
        <strain evidence="4">DSM 106076</strain>
    </source>
</reference>
<dbReference type="InterPro" id="IPR023772">
    <property type="entry name" value="DNA-bd_HTH_TetR-type_CS"/>
</dbReference>
<dbReference type="InterPro" id="IPR050624">
    <property type="entry name" value="HTH-type_Tx_Regulator"/>
</dbReference>
<evidence type="ECO:0000256" key="2">
    <source>
        <dbReference type="PROSITE-ProRule" id="PRU00335"/>
    </source>
</evidence>
<gene>
    <name evidence="4" type="ORF">EBB54_28630</name>
</gene>
<keyword evidence="5" id="KW-1185">Reference proteome</keyword>
<organism evidence="4 5">
    <name type="scientific">Schaedlerella arabinosiphila</name>
    <dbReference type="NCBI Taxonomy" id="2044587"/>
    <lineage>
        <taxon>Bacteria</taxon>
        <taxon>Bacillati</taxon>
        <taxon>Bacillota</taxon>
        <taxon>Clostridia</taxon>
        <taxon>Lachnospirales</taxon>
        <taxon>Lachnospiraceae</taxon>
        <taxon>Schaedlerella</taxon>
    </lineage>
</organism>
<comment type="caution">
    <text evidence="4">The sequence shown here is derived from an EMBL/GenBank/DDBJ whole genome shotgun (WGS) entry which is preliminary data.</text>
</comment>
<dbReference type="GO" id="GO:0003677">
    <property type="term" value="F:DNA binding"/>
    <property type="evidence" value="ECO:0007669"/>
    <property type="project" value="UniProtKB-UniRule"/>
</dbReference>
<dbReference type="RefSeq" id="WP_125130072.1">
    <property type="nucleotide sequence ID" value="NZ_RHJS01000002.1"/>
</dbReference>